<feature type="non-terminal residue" evidence="1">
    <location>
        <position position="89"/>
    </location>
</feature>
<name>X1SS06_9ZZZZ</name>
<organism evidence="1">
    <name type="scientific">marine sediment metagenome</name>
    <dbReference type="NCBI Taxonomy" id="412755"/>
    <lineage>
        <taxon>unclassified sequences</taxon>
        <taxon>metagenomes</taxon>
        <taxon>ecological metagenomes</taxon>
    </lineage>
</organism>
<proteinExistence type="predicted"/>
<comment type="caution">
    <text evidence="1">The sequence shown here is derived from an EMBL/GenBank/DDBJ whole genome shotgun (WGS) entry which is preliminary data.</text>
</comment>
<reference evidence="1" key="1">
    <citation type="journal article" date="2014" name="Front. Microbiol.">
        <title>High frequency of phylogenetically diverse reductive dehalogenase-homologous genes in deep subseafloor sedimentary metagenomes.</title>
        <authorList>
            <person name="Kawai M."/>
            <person name="Futagami T."/>
            <person name="Toyoda A."/>
            <person name="Takaki Y."/>
            <person name="Nishi S."/>
            <person name="Hori S."/>
            <person name="Arai W."/>
            <person name="Tsubouchi T."/>
            <person name="Morono Y."/>
            <person name="Uchiyama I."/>
            <person name="Ito T."/>
            <person name="Fujiyama A."/>
            <person name="Inagaki F."/>
            <person name="Takami H."/>
        </authorList>
    </citation>
    <scope>NUCLEOTIDE SEQUENCE</scope>
    <source>
        <strain evidence="1">Expedition CK06-06</strain>
    </source>
</reference>
<dbReference type="EMBL" id="BARW01009554">
    <property type="protein sequence ID" value="GAI81916.1"/>
    <property type="molecule type" value="Genomic_DNA"/>
</dbReference>
<dbReference type="AlphaFoldDB" id="X1SS06"/>
<evidence type="ECO:0000313" key="1">
    <source>
        <dbReference type="EMBL" id="GAI81916.1"/>
    </source>
</evidence>
<gene>
    <name evidence="1" type="ORF">S12H4_19174</name>
</gene>
<protein>
    <submittedName>
        <fullName evidence="1">Uncharacterized protein</fullName>
    </submittedName>
</protein>
<accession>X1SS06</accession>
<sequence length="89" mass="9842">MGYLDCDLSGANLPSALSIPEPFPYVGLDTAREKMLPVKINGYEIFSLAFRFGKAALMWEGGEQKVMAFGKEFTLTGSGRYELVRQMLA</sequence>